<dbReference type="RefSeq" id="WP_348955766.1">
    <property type="nucleotide sequence ID" value="NZ_JBDZYD010000016.1"/>
</dbReference>
<evidence type="ECO:0000256" key="1">
    <source>
        <dbReference type="ARBA" id="ARBA00004651"/>
    </source>
</evidence>
<dbReference type="PANTHER" id="PTHR23513:SF11">
    <property type="entry name" value="STAPHYLOFERRIN A TRANSPORTER"/>
    <property type="match status" value="1"/>
</dbReference>
<sequence>MARRYVGYLAGATLARTGDELSGPALLLLGLATGPHAGSALLAGLTAAAAIGGPVFGALLDRSPAPGRLLAVALGGYAGGIALVAAVFGHLPLAVAVALAVVTGLLNPAIAGGWTAQLPAVAGPDLPGASRFDAMTFTAAALAGPGLAGLLGGPAGLAVAVALVAVATPVAWRLPKRPRPRQKTRLRDGPRSRPRSPARAPAWSPSVTPCSARPTCAAPRTARCC</sequence>
<evidence type="ECO:0000256" key="3">
    <source>
        <dbReference type="ARBA" id="ARBA00022692"/>
    </source>
</evidence>
<dbReference type="Proteomes" id="UP001440984">
    <property type="component" value="Unassembled WGS sequence"/>
</dbReference>
<organism evidence="8 9">
    <name type="scientific">Amycolatopsis melonis</name>
    <dbReference type="NCBI Taxonomy" id="3156488"/>
    <lineage>
        <taxon>Bacteria</taxon>
        <taxon>Bacillati</taxon>
        <taxon>Actinomycetota</taxon>
        <taxon>Actinomycetes</taxon>
        <taxon>Pseudonocardiales</taxon>
        <taxon>Pseudonocardiaceae</taxon>
        <taxon>Amycolatopsis</taxon>
    </lineage>
</organism>
<feature type="compositionally biased region" description="Low complexity" evidence="6">
    <location>
        <begin position="195"/>
        <end position="215"/>
    </location>
</feature>
<evidence type="ECO:0000256" key="6">
    <source>
        <dbReference type="SAM" id="MobiDB-lite"/>
    </source>
</evidence>
<dbReference type="EMBL" id="JBDZYD010000016">
    <property type="protein sequence ID" value="MEQ0564698.1"/>
    <property type="molecule type" value="Genomic_DNA"/>
</dbReference>
<feature type="compositionally biased region" description="Basic residues" evidence="6">
    <location>
        <begin position="175"/>
        <end position="184"/>
    </location>
</feature>
<protein>
    <submittedName>
        <fullName evidence="8">MFS transporter</fullName>
    </submittedName>
</protein>
<reference evidence="8 9" key="1">
    <citation type="submission" date="2024-05" db="EMBL/GenBank/DDBJ databases">
        <authorList>
            <person name="Zhao H."/>
            <person name="Xu Y."/>
            <person name="Lin S."/>
            <person name="Spain J.C."/>
            <person name="Zhou N.-Y."/>
        </authorList>
    </citation>
    <scope>NUCLEOTIDE SEQUENCE [LARGE SCALE GENOMIC DNA]</scope>
    <source>
        <strain evidence="8 9">NEAU-NG30</strain>
    </source>
</reference>
<keyword evidence="5 7" id="KW-0472">Membrane</keyword>
<feature type="region of interest" description="Disordered" evidence="6">
    <location>
        <begin position="175"/>
        <end position="215"/>
    </location>
</feature>
<keyword evidence="4 7" id="KW-1133">Transmembrane helix</keyword>
<dbReference type="InterPro" id="IPR036259">
    <property type="entry name" value="MFS_trans_sf"/>
</dbReference>
<evidence type="ECO:0000256" key="2">
    <source>
        <dbReference type="ARBA" id="ARBA00022475"/>
    </source>
</evidence>
<dbReference type="InterPro" id="IPR011701">
    <property type="entry name" value="MFS"/>
</dbReference>
<evidence type="ECO:0000313" key="9">
    <source>
        <dbReference type="Proteomes" id="UP001440984"/>
    </source>
</evidence>
<dbReference type="SUPFAM" id="SSF103473">
    <property type="entry name" value="MFS general substrate transporter"/>
    <property type="match status" value="1"/>
</dbReference>
<gene>
    <name evidence="8" type="ORF">ABJI51_36955</name>
</gene>
<comment type="caution">
    <text evidence="8">The sequence shown here is derived from an EMBL/GenBank/DDBJ whole genome shotgun (WGS) entry which is preliminary data.</text>
</comment>
<proteinExistence type="predicted"/>
<evidence type="ECO:0000313" key="8">
    <source>
        <dbReference type="EMBL" id="MEQ0564698.1"/>
    </source>
</evidence>
<feature type="transmembrane region" description="Helical" evidence="7">
    <location>
        <begin position="94"/>
        <end position="114"/>
    </location>
</feature>
<keyword evidence="9" id="KW-1185">Reference proteome</keyword>
<comment type="subcellular location">
    <subcellularLocation>
        <location evidence="1">Cell membrane</location>
        <topology evidence="1">Multi-pass membrane protein</topology>
    </subcellularLocation>
</comment>
<evidence type="ECO:0000256" key="5">
    <source>
        <dbReference type="ARBA" id="ARBA00023136"/>
    </source>
</evidence>
<dbReference type="Gene3D" id="1.20.1250.20">
    <property type="entry name" value="MFS general substrate transporter like domains"/>
    <property type="match status" value="1"/>
</dbReference>
<feature type="transmembrane region" description="Helical" evidence="7">
    <location>
        <begin position="69"/>
        <end position="88"/>
    </location>
</feature>
<feature type="transmembrane region" description="Helical" evidence="7">
    <location>
        <begin position="37"/>
        <end position="60"/>
    </location>
</feature>
<evidence type="ECO:0000256" key="4">
    <source>
        <dbReference type="ARBA" id="ARBA00022989"/>
    </source>
</evidence>
<accession>A0ABV0LTD2</accession>
<dbReference type="Pfam" id="PF07690">
    <property type="entry name" value="MFS_1"/>
    <property type="match status" value="1"/>
</dbReference>
<name>A0ABV0LTD2_9PSEU</name>
<feature type="transmembrane region" description="Helical" evidence="7">
    <location>
        <begin position="157"/>
        <end position="175"/>
    </location>
</feature>
<keyword evidence="3 7" id="KW-0812">Transmembrane</keyword>
<dbReference type="PANTHER" id="PTHR23513">
    <property type="entry name" value="INTEGRAL MEMBRANE EFFLUX PROTEIN-RELATED"/>
    <property type="match status" value="1"/>
</dbReference>
<evidence type="ECO:0000256" key="7">
    <source>
        <dbReference type="SAM" id="Phobius"/>
    </source>
</evidence>
<keyword evidence="2" id="KW-1003">Cell membrane</keyword>